<sequence length="385" mass="44069">MAEGGTQPLGEWARLETAIMNGFRQMRSRYLQSVRGREDPQDKETRYARDNLELVDSPLCALPVDMQLYILSFLSPQDLCMLGSTNHYWHLLVQDRVLWKYFLLRDLPSWPFIEWHSLPDQNILHSCFSELQEGKAPNYMSIYLKCCPRNRKTLRPRHPVYGAVSNFLQSLVMHGEPRFAMFGPGIEQMDDSLVARMMTSPDLVPVMCILQKQIHGIGSGVTFQLDNQHKFNILTLYTRTRSERDRARADQSAAGNKIFVSQNSVPNTKGTPYTLIPQVKEVCKVVDGFIYVANAETNREHNRQDEVAQILAMTDPEFGPQKRPFLVLACVSHPGDKRIPCVYLAHELCLTELNRPWMVQNTEVSTLSGLLDGVEWLLSEVGWKL</sequence>
<protein>
    <submittedName>
        <fullName evidence="2">F-box only 4</fullName>
    </submittedName>
</protein>
<dbReference type="InterPro" id="IPR036047">
    <property type="entry name" value="F-box-like_dom_sf"/>
</dbReference>
<dbReference type="Gene3D" id="1.20.1280.50">
    <property type="match status" value="1"/>
</dbReference>
<dbReference type="InterPro" id="IPR001810">
    <property type="entry name" value="F-box_dom"/>
</dbReference>
<name>A0AAD1WB02_PELCU</name>
<dbReference type="InterPro" id="IPR039588">
    <property type="entry name" value="FBXO4"/>
</dbReference>
<organism evidence="2 3">
    <name type="scientific">Pelobates cultripes</name>
    <name type="common">Western spadefoot toad</name>
    <dbReference type="NCBI Taxonomy" id="61616"/>
    <lineage>
        <taxon>Eukaryota</taxon>
        <taxon>Metazoa</taxon>
        <taxon>Chordata</taxon>
        <taxon>Craniata</taxon>
        <taxon>Vertebrata</taxon>
        <taxon>Euteleostomi</taxon>
        <taxon>Amphibia</taxon>
        <taxon>Batrachia</taxon>
        <taxon>Anura</taxon>
        <taxon>Pelobatoidea</taxon>
        <taxon>Pelobatidae</taxon>
        <taxon>Pelobates</taxon>
    </lineage>
</organism>
<reference evidence="2" key="1">
    <citation type="submission" date="2022-03" db="EMBL/GenBank/DDBJ databases">
        <authorList>
            <person name="Alioto T."/>
            <person name="Alioto T."/>
            <person name="Gomez Garrido J."/>
        </authorList>
    </citation>
    <scope>NUCLEOTIDE SEQUENCE</scope>
</reference>
<keyword evidence="3" id="KW-1185">Reference proteome</keyword>
<dbReference type="GO" id="GO:0031146">
    <property type="term" value="P:SCF-dependent proteasomal ubiquitin-dependent protein catabolic process"/>
    <property type="evidence" value="ECO:0007669"/>
    <property type="project" value="InterPro"/>
</dbReference>
<dbReference type="PROSITE" id="PS50181">
    <property type="entry name" value="FBOX"/>
    <property type="match status" value="1"/>
</dbReference>
<dbReference type="PANTHER" id="PTHR16008:SF4">
    <property type="entry name" value="F-BOX ONLY PROTEIN 4"/>
    <property type="match status" value="1"/>
</dbReference>
<dbReference type="PANTHER" id="PTHR16008">
    <property type="entry name" value="F-BOX ONLY PROTEIN 4"/>
    <property type="match status" value="1"/>
</dbReference>
<accession>A0AAD1WB02</accession>
<dbReference type="InterPro" id="IPR027417">
    <property type="entry name" value="P-loop_NTPase"/>
</dbReference>
<feature type="domain" description="F-box" evidence="1">
    <location>
        <begin position="56"/>
        <end position="102"/>
    </location>
</feature>
<dbReference type="GO" id="GO:0019005">
    <property type="term" value="C:SCF ubiquitin ligase complex"/>
    <property type="evidence" value="ECO:0007669"/>
    <property type="project" value="TreeGrafter"/>
</dbReference>
<dbReference type="Gene3D" id="3.40.50.300">
    <property type="entry name" value="P-loop containing nucleotide triphosphate hydrolases"/>
    <property type="match status" value="1"/>
</dbReference>
<evidence type="ECO:0000313" key="3">
    <source>
        <dbReference type="Proteomes" id="UP001295444"/>
    </source>
</evidence>
<gene>
    <name evidence="2" type="ORF">PECUL_23A023631</name>
</gene>
<proteinExistence type="predicted"/>
<dbReference type="Pfam" id="PF12937">
    <property type="entry name" value="F-box-like"/>
    <property type="match status" value="1"/>
</dbReference>
<dbReference type="Proteomes" id="UP001295444">
    <property type="component" value="Chromosome 05"/>
</dbReference>
<dbReference type="SMART" id="SM00256">
    <property type="entry name" value="FBOX"/>
    <property type="match status" value="1"/>
</dbReference>
<evidence type="ECO:0000313" key="2">
    <source>
        <dbReference type="EMBL" id="CAH2296419.1"/>
    </source>
</evidence>
<dbReference type="CDD" id="cd11656">
    <property type="entry name" value="FBX4_GTPase_like"/>
    <property type="match status" value="1"/>
</dbReference>
<dbReference type="EMBL" id="OW240916">
    <property type="protein sequence ID" value="CAH2296419.1"/>
    <property type="molecule type" value="Genomic_DNA"/>
</dbReference>
<dbReference type="AlphaFoldDB" id="A0AAD1WB02"/>
<dbReference type="CDD" id="cd22085">
    <property type="entry name" value="F-box_FBXO4"/>
    <property type="match status" value="1"/>
</dbReference>
<dbReference type="GO" id="GO:0000209">
    <property type="term" value="P:protein polyubiquitination"/>
    <property type="evidence" value="ECO:0007669"/>
    <property type="project" value="TreeGrafter"/>
</dbReference>
<dbReference type="SUPFAM" id="SSF81383">
    <property type="entry name" value="F-box domain"/>
    <property type="match status" value="1"/>
</dbReference>
<evidence type="ECO:0000259" key="1">
    <source>
        <dbReference type="PROSITE" id="PS50181"/>
    </source>
</evidence>